<keyword evidence="1" id="KW-1133">Transmembrane helix</keyword>
<evidence type="ECO:0000256" key="1">
    <source>
        <dbReference type="SAM" id="Phobius"/>
    </source>
</evidence>
<gene>
    <name evidence="2" type="ORF">KA717_05895</name>
</gene>
<organism evidence="2">
    <name type="scientific">Woronichinia naegeliana WA131</name>
    <dbReference type="NCBI Taxonomy" id="2824559"/>
    <lineage>
        <taxon>Bacteria</taxon>
        <taxon>Bacillati</taxon>
        <taxon>Cyanobacteriota</taxon>
        <taxon>Cyanophyceae</taxon>
        <taxon>Synechococcales</taxon>
        <taxon>Coelosphaeriaceae</taxon>
        <taxon>Woronichinia</taxon>
    </lineage>
</organism>
<dbReference type="InterPro" id="IPR047654">
    <property type="entry name" value="IS1634_transpos"/>
</dbReference>
<sequence length="144" mass="16744">MFLSTNVLDSQALSPDQMLAEYKAQQITERGFRFLKDPFFFASALFLKNPQRIMALMMIMVVSLLVYTLAQRRLQLALAASHQTIPHQKGIPTSTPTLRWVFQSFLFIRWLEIDGIPTIVNFTSNHKHILSFLCSYCQKYYFIS</sequence>
<protein>
    <submittedName>
        <fullName evidence="2">IS1634 family transposase</fullName>
    </submittedName>
</protein>
<keyword evidence="1" id="KW-0472">Membrane</keyword>
<dbReference type="EMBL" id="CP073041">
    <property type="protein sequence ID" value="UXE62334.1"/>
    <property type="molecule type" value="Genomic_DNA"/>
</dbReference>
<dbReference type="Proteomes" id="UP001065613">
    <property type="component" value="Chromosome"/>
</dbReference>
<keyword evidence="1" id="KW-0812">Transmembrane</keyword>
<proteinExistence type="predicted"/>
<dbReference type="KEGG" id="wna:KA717_05895"/>
<evidence type="ECO:0000313" key="2">
    <source>
        <dbReference type="EMBL" id="UXE62334.1"/>
    </source>
</evidence>
<name>A0A977PX22_9CYAN</name>
<feature type="transmembrane region" description="Helical" evidence="1">
    <location>
        <begin position="53"/>
        <end position="70"/>
    </location>
</feature>
<dbReference type="PANTHER" id="PTHR34614">
    <property type="match status" value="1"/>
</dbReference>
<accession>A0A977PX22</accession>
<dbReference type="PANTHER" id="PTHR34614:SF2">
    <property type="entry name" value="TRANSPOSASE IS4-LIKE DOMAIN-CONTAINING PROTEIN"/>
    <property type="match status" value="1"/>
</dbReference>
<dbReference type="NCBIfam" id="NF033559">
    <property type="entry name" value="transpos_IS1634"/>
    <property type="match status" value="1"/>
</dbReference>
<reference evidence="2" key="1">
    <citation type="submission" date="2021-04" db="EMBL/GenBank/DDBJ databases">
        <title>Genome sequence of Woronichinia naegeliana from Washington state freshwater lake bloom.</title>
        <authorList>
            <person name="Dreher T.W."/>
        </authorList>
    </citation>
    <scope>NUCLEOTIDE SEQUENCE</scope>
    <source>
        <strain evidence="2">WA131</strain>
    </source>
</reference>
<dbReference type="AlphaFoldDB" id="A0A977PX22"/>